<gene>
    <name evidence="4" type="ORF">A4D02_20365</name>
</gene>
<organism evidence="4 5">
    <name type="scientific">Niastella koreensis</name>
    <dbReference type="NCBI Taxonomy" id="354356"/>
    <lineage>
        <taxon>Bacteria</taxon>
        <taxon>Pseudomonadati</taxon>
        <taxon>Bacteroidota</taxon>
        <taxon>Chitinophagia</taxon>
        <taxon>Chitinophagales</taxon>
        <taxon>Chitinophagaceae</taxon>
        <taxon>Niastella</taxon>
    </lineage>
</organism>
<dbReference type="EMBL" id="LWBO01000002">
    <property type="protein sequence ID" value="OQP54038.1"/>
    <property type="molecule type" value="Genomic_DNA"/>
</dbReference>
<evidence type="ECO:0000313" key="5">
    <source>
        <dbReference type="Proteomes" id="UP000192277"/>
    </source>
</evidence>
<dbReference type="InterPro" id="IPR027385">
    <property type="entry name" value="Beta-barrel_OMP"/>
</dbReference>
<feature type="chain" id="PRO_5046600986" description="Outer membrane protein beta-barrel domain-containing protein" evidence="2">
    <location>
        <begin position="23"/>
        <end position="220"/>
    </location>
</feature>
<dbReference type="Proteomes" id="UP000192277">
    <property type="component" value="Unassembled WGS sequence"/>
</dbReference>
<dbReference type="Pfam" id="PF13505">
    <property type="entry name" value="OMP_b-brl"/>
    <property type="match status" value="1"/>
</dbReference>
<evidence type="ECO:0000256" key="2">
    <source>
        <dbReference type="SAM" id="SignalP"/>
    </source>
</evidence>
<accession>A0ABX3P305</accession>
<dbReference type="RefSeq" id="WP_014216436.1">
    <property type="nucleotide sequence ID" value="NZ_LWBO01000002.1"/>
</dbReference>
<sequence length="220" mass="23269">MKTKALLIVALSTTVFALGAKAQDKTTFGVRAGVNFTNLNGKIGGTDIDTKIKTGFNVGVNAEIPIAPDFYVQPGVLFTTKGAKEKQGDAKINVSYVEVPINLLYKPTLGNGKLLLGFGPYIGFGIGGKIKGGGADVDIKFKNDLSTQEALDQSNGKVFYQKGLDFGGNLLAGYELSSKISVQLNAQLGMSNLYPKVGGNKPDNTKMKNTGFGVSVGYRF</sequence>
<dbReference type="InterPro" id="IPR011250">
    <property type="entry name" value="OMP/PagP_B-barrel"/>
</dbReference>
<feature type="domain" description="Outer membrane protein beta-barrel" evidence="3">
    <location>
        <begin position="9"/>
        <end position="220"/>
    </location>
</feature>
<dbReference type="SUPFAM" id="SSF56925">
    <property type="entry name" value="OMPA-like"/>
    <property type="match status" value="1"/>
</dbReference>
<feature type="signal peptide" evidence="2">
    <location>
        <begin position="1"/>
        <end position="22"/>
    </location>
</feature>
<proteinExistence type="predicted"/>
<evidence type="ECO:0000259" key="3">
    <source>
        <dbReference type="Pfam" id="PF13505"/>
    </source>
</evidence>
<evidence type="ECO:0000256" key="1">
    <source>
        <dbReference type="ARBA" id="ARBA00022729"/>
    </source>
</evidence>
<comment type="caution">
    <text evidence="4">The sequence shown here is derived from an EMBL/GenBank/DDBJ whole genome shotgun (WGS) entry which is preliminary data.</text>
</comment>
<protein>
    <recommendedName>
        <fullName evidence="3">Outer membrane protein beta-barrel domain-containing protein</fullName>
    </recommendedName>
</protein>
<name>A0ABX3P305_9BACT</name>
<keyword evidence="1 2" id="KW-0732">Signal</keyword>
<dbReference type="Gene3D" id="2.40.160.170">
    <property type="match status" value="1"/>
</dbReference>
<keyword evidence="5" id="KW-1185">Reference proteome</keyword>
<evidence type="ECO:0000313" key="4">
    <source>
        <dbReference type="EMBL" id="OQP54038.1"/>
    </source>
</evidence>
<reference evidence="4 5" key="1">
    <citation type="submission" date="2016-04" db="EMBL/GenBank/DDBJ databases">
        <authorList>
            <person name="Chen L."/>
            <person name="Zhuang W."/>
            <person name="Wang G."/>
        </authorList>
    </citation>
    <scope>NUCLEOTIDE SEQUENCE [LARGE SCALE GENOMIC DNA]</scope>
    <source>
        <strain evidence="5">GR20</strain>
    </source>
</reference>